<gene>
    <name evidence="11" type="ORF">F5Z01DRAFT_623446</name>
</gene>
<feature type="domain" description="SET" evidence="8">
    <location>
        <begin position="158"/>
        <end position="293"/>
    </location>
</feature>
<evidence type="ECO:0000256" key="6">
    <source>
        <dbReference type="ARBA" id="ARBA00022723"/>
    </source>
</evidence>
<dbReference type="GO" id="GO:0008270">
    <property type="term" value="F:zinc ion binding"/>
    <property type="evidence" value="ECO:0007669"/>
    <property type="project" value="InterPro"/>
</dbReference>
<dbReference type="InterPro" id="IPR046341">
    <property type="entry name" value="SET_dom_sf"/>
</dbReference>
<evidence type="ECO:0000259" key="8">
    <source>
        <dbReference type="PROSITE" id="PS50280"/>
    </source>
</evidence>
<dbReference type="Pfam" id="PF05033">
    <property type="entry name" value="Pre-SET"/>
    <property type="match status" value="1"/>
</dbReference>
<keyword evidence="3" id="KW-0489">Methyltransferase</keyword>
<comment type="caution">
    <text evidence="11">The sequence shown here is derived from an EMBL/GenBank/DDBJ whole genome shotgun (WGS) entry which is preliminary data.</text>
</comment>
<dbReference type="OrthoDB" id="308383at2759"/>
<dbReference type="EMBL" id="MU251257">
    <property type="protein sequence ID" value="KAG9253547.1"/>
    <property type="molecule type" value="Genomic_DNA"/>
</dbReference>
<dbReference type="Pfam" id="PF00856">
    <property type="entry name" value="SET"/>
    <property type="match status" value="1"/>
</dbReference>
<dbReference type="InterPro" id="IPR001214">
    <property type="entry name" value="SET_dom"/>
</dbReference>
<accession>A0A9P7ZKU7</accession>
<organism evidence="11 12">
    <name type="scientific">Emericellopsis atlantica</name>
    <dbReference type="NCBI Taxonomy" id="2614577"/>
    <lineage>
        <taxon>Eukaryota</taxon>
        <taxon>Fungi</taxon>
        <taxon>Dikarya</taxon>
        <taxon>Ascomycota</taxon>
        <taxon>Pezizomycotina</taxon>
        <taxon>Sordariomycetes</taxon>
        <taxon>Hypocreomycetidae</taxon>
        <taxon>Hypocreales</taxon>
        <taxon>Bionectriaceae</taxon>
        <taxon>Emericellopsis</taxon>
    </lineage>
</organism>
<keyword evidence="7" id="KW-0862">Zinc</keyword>
<dbReference type="SMART" id="SM00317">
    <property type="entry name" value="SET"/>
    <property type="match status" value="1"/>
</dbReference>
<dbReference type="InterPro" id="IPR007728">
    <property type="entry name" value="Pre-SET_dom"/>
</dbReference>
<dbReference type="GO" id="GO:0032259">
    <property type="term" value="P:methylation"/>
    <property type="evidence" value="ECO:0007669"/>
    <property type="project" value="UniProtKB-KW"/>
</dbReference>
<evidence type="ECO:0000256" key="3">
    <source>
        <dbReference type="ARBA" id="ARBA00022603"/>
    </source>
</evidence>
<dbReference type="InterPro" id="IPR003616">
    <property type="entry name" value="Post-SET_dom"/>
</dbReference>
<comment type="subcellular location">
    <subcellularLocation>
        <location evidence="1">Chromosome</location>
    </subcellularLocation>
</comment>
<dbReference type="AlphaFoldDB" id="A0A9P7ZKU7"/>
<name>A0A9P7ZKU7_9HYPO</name>
<dbReference type="PROSITE" id="PS50867">
    <property type="entry name" value="PRE_SET"/>
    <property type="match status" value="1"/>
</dbReference>
<dbReference type="GO" id="GO:0005634">
    <property type="term" value="C:nucleus"/>
    <property type="evidence" value="ECO:0007669"/>
    <property type="project" value="InterPro"/>
</dbReference>
<dbReference type="Proteomes" id="UP000887229">
    <property type="component" value="Unassembled WGS sequence"/>
</dbReference>
<evidence type="ECO:0000256" key="7">
    <source>
        <dbReference type="ARBA" id="ARBA00022833"/>
    </source>
</evidence>
<evidence type="ECO:0000256" key="1">
    <source>
        <dbReference type="ARBA" id="ARBA00004286"/>
    </source>
</evidence>
<keyword evidence="12" id="KW-1185">Reference proteome</keyword>
<keyword evidence="2" id="KW-0158">Chromosome</keyword>
<dbReference type="Gene3D" id="2.170.270.10">
    <property type="entry name" value="SET domain"/>
    <property type="match status" value="1"/>
</dbReference>
<dbReference type="PANTHER" id="PTHR46223">
    <property type="entry name" value="HISTONE-LYSINE N-METHYLTRANSFERASE SUV39H"/>
    <property type="match status" value="1"/>
</dbReference>
<protein>
    <submittedName>
        <fullName evidence="11">Uncharacterized protein</fullName>
    </submittedName>
</protein>
<keyword evidence="5" id="KW-0949">S-adenosyl-L-methionine</keyword>
<dbReference type="SUPFAM" id="SSF82199">
    <property type="entry name" value="SET domain"/>
    <property type="match status" value="1"/>
</dbReference>
<keyword evidence="4" id="KW-0808">Transferase</keyword>
<reference evidence="11" key="1">
    <citation type="journal article" date="2021" name="IMA Fungus">
        <title>Genomic characterization of three marine fungi, including Emericellopsis atlantica sp. nov. with signatures of a generalist lifestyle and marine biomass degradation.</title>
        <authorList>
            <person name="Hagestad O.C."/>
            <person name="Hou L."/>
            <person name="Andersen J.H."/>
            <person name="Hansen E.H."/>
            <person name="Altermark B."/>
            <person name="Li C."/>
            <person name="Kuhnert E."/>
            <person name="Cox R.J."/>
            <person name="Crous P.W."/>
            <person name="Spatafora J.W."/>
            <person name="Lail K."/>
            <person name="Amirebrahimi M."/>
            <person name="Lipzen A."/>
            <person name="Pangilinan J."/>
            <person name="Andreopoulos W."/>
            <person name="Hayes R.D."/>
            <person name="Ng V."/>
            <person name="Grigoriev I.V."/>
            <person name="Jackson S.A."/>
            <person name="Sutton T.D.S."/>
            <person name="Dobson A.D.W."/>
            <person name="Rama T."/>
        </authorList>
    </citation>
    <scope>NUCLEOTIDE SEQUENCE</scope>
    <source>
        <strain evidence="11">TS7</strain>
    </source>
</reference>
<evidence type="ECO:0000256" key="5">
    <source>
        <dbReference type="ARBA" id="ARBA00022691"/>
    </source>
</evidence>
<evidence type="ECO:0000259" key="9">
    <source>
        <dbReference type="PROSITE" id="PS50867"/>
    </source>
</evidence>
<dbReference type="PROSITE" id="PS50868">
    <property type="entry name" value="POST_SET"/>
    <property type="match status" value="1"/>
</dbReference>
<sequence length="323" mass="36977">MEAATRTHFLHHTEQVHGIDKDACHFCQLRAFPSHRTLPITIVNTLNNEALPQNFRFIQRMKFGPGVEAASPAFLSGCDCNVDSNCQYERCQCMGEIEIPEAKDDRQPELNAYHMEGDKAGLLRSSMLDSTRPLYECHASCRCTNSCPNRVVERGRTVPIQIFRTKDRGWGVRCPEAIRKGQFVDCYLGEIITWRESDQRRQASSIAERKDLYLFALDKFEDPTSHDLRLRERSFEVDGEFMSGPTRFINHSCDPNLRIFARVGDHANKHIHDLALFAVRDIARGEELTFDYVAGVDDHESNHDTINMELCLCGSSNCRGYLW</sequence>
<evidence type="ECO:0000313" key="11">
    <source>
        <dbReference type="EMBL" id="KAG9253547.1"/>
    </source>
</evidence>
<evidence type="ECO:0000256" key="4">
    <source>
        <dbReference type="ARBA" id="ARBA00022679"/>
    </source>
</evidence>
<dbReference type="PANTHER" id="PTHR46223:SF3">
    <property type="entry name" value="HISTONE-LYSINE N-METHYLTRANSFERASE SET-23"/>
    <property type="match status" value="1"/>
</dbReference>
<feature type="domain" description="Post-SET" evidence="10">
    <location>
        <begin position="307"/>
        <end position="323"/>
    </location>
</feature>
<keyword evidence="6" id="KW-0479">Metal-binding</keyword>
<dbReference type="GeneID" id="70292220"/>
<dbReference type="GO" id="GO:0042054">
    <property type="term" value="F:histone methyltransferase activity"/>
    <property type="evidence" value="ECO:0007669"/>
    <property type="project" value="InterPro"/>
</dbReference>
<feature type="domain" description="Pre-SET" evidence="9">
    <location>
        <begin position="76"/>
        <end position="155"/>
    </location>
</feature>
<evidence type="ECO:0000259" key="10">
    <source>
        <dbReference type="PROSITE" id="PS50868"/>
    </source>
</evidence>
<evidence type="ECO:0000313" key="12">
    <source>
        <dbReference type="Proteomes" id="UP000887229"/>
    </source>
</evidence>
<dbReference type="SMART" id="SM00468">
    <property type="entry name" value="PreSET"/>
    <property type="match status" value="1"/>
</dbReference>
<evidence type="ECO:0000256" key="2">
    <source>
        <dbReference type="ARBA" id="ARBA00022454"/>
    </source>
</evidence>
<dbReference type="PROSITE" id="PS50280">
    <property type="entry name" value="SET"/>
    <property type="match status" value="1"/>
</dbReference>
<dbReference type="RefSeq" id="XP_046117471.1">
    <property type="nucleotide sequence ID" value="XM_046261317.1"/>
</dbReference>
<proteinExistence type="predicted"/>
<dbReference type="InterPro" id="IPR050973">
    <property type="entry name" value="H3K9_Histone-Lys_N-MTase"/>
</dbReference>
<dbReference type="GO" id="GO:0005694">
    <property type="term" value="C:chromosome"/>
    <property type="evidence" value="ECO:0007669"/>
    <property type="project" value="UniProtKB-SubCell"/>
</dbReference>